<evidence type="ECO:0000313" key="8">
    <source>
        <dbReference type="EMBL" id="CAH1438225.1"/>
    </source>
</evidence>
<dbReference type="PANTHER" id="PTHR10556:SF55">
    <property type="entry name" value="3-OXO-5-ALPHA-STEROID 4-DEHYDROGENASE-RELATED"/>
    <property type="match status" value="1"/>
</dbReference>
<dbReference type="Proteomes" id="UP001157418">
    <property type="component" value="Unassembled WGS sequence"/>
</dbReference>
<dbReference type="GO" id="GO:0016627">
    <property type="term" value="F:oxidoreductase activity, acting on the CH-CH group of donors"/>
    <property type="evidence" value="ECO:0007669"/>
    <property type="project" value="InterPro"/>
</dbReference>
<evidence type="ECO:0000256" key="5">
    <source>
        <dbReference type="ARBA" id="ARBA00023136"/>
    </source>
</evidence>
<feature type="domain" description="3-oxo-5-alpha-steroid 4-dehydrogenase C-terminal" evidence="7">
    <location>
        <begin position="126"/>
        <end position="269"/>
    </location>
</feature>
<proteinExistence type="inferred from homology"/>
<evidence type="ECO:0000256" key="4">
    <source>
        <dbReference type="ARBA" id="ARBA00022989"/>
    </source>
</evidence>
<evidence type="ECO:0000259" key="7">
    <source>
        <dbReference type="Pfam" id="PF02544"/>
    </source>
</evidence>
<comment type="caution">
    <text evidence="8">The sequence shown here is derived from an EMBL/GenBank/DDBJ whole genome shotgun (WGS) entry which is preliminary data.</text>
</comment>
<feature type="transmembrane region" description="Helical" evidence="6">
    <location>
        <begin position="71"/>
        <end position="89"/>
    </location>
</feature>
<evidence type="ECO:0000313" key="9">
    <source>
        <dbReference type="Proteomes" id="UP001157418"/>
    </source>
</evidence>
<keyword evidence="3 6" id="KW-0812">Transmembrane</keyword>
<evidence type="ECO:0000256" key="1">
    <source>
        <dbReference type="ARBA" id="ARBA00004141"/>
    </source>
</evidence>
<keyword evidence="4 6" id="KW-1133">Transmembrane helix</keyword>
<accession>A0AAU9NKN0</accession>
<comment type="similarity">
    <text evidence="2">Belongs to the steroid 5-alpha reductase family.</text>
</comment>
<gene>
    <name evidence="8" type="ORF">LVIROSA_LOCUS24494</name>
</gene>
<reference evidence="8 9" key="1">
    <citation type="submission" date="2022-01" db="EMBL/GenBank/DDBJ databases">
        <authorList>
            <person name="Xiong W."/>
            <person name="Schranz E."/>
        </authorList>
    </citation>
    <scope>NUCLEOTIDE SEQUENCE [LARGE SCALE GENOMIC DNA]</scope>
</reference>
<dbReference type="FunFam" id="1.20.120.1630:FF:000017">
    <property type="entry name" value="3-oxo-5-alpha-steroid 4-dehydrogenase family protein"/>
    <property type="match status" value="1"/>
</dbReference>
<dbReference type="InterPro" id="IPR039357">
    <property type="entry name" value="SRD5A/TECR"/>
</dbReference>
<dbReference type="EMBL" id="CAKMRJ010004445">
    <property type="protein sequence ID" value="CAH1438225.1"/>
    <property type="molecule type" value="Genomic_DNA"/>
</dbReference>
<dbReference type="PANTHER" id="PTHR10556">
    <property type="entry name" value="3-OXO-5-ALPHA-STEROID 4-DEHYDROGENASE"/>
    <property type="match status" value="1"/>
</dbReference>
<dbReference type="PROSITE" id="PS50244">
    <property type="entry name" value="S5A_REDUCTASE"/>
    <property type="match status" value="1"/>
</dbReference>
<feature type="transmembrane region" description="Helical" evidence="6">
    <location>
        <begin position="224"/>
        <end position="244"/>
    </location>
</feature>
<evidence type="ECO:0000256" key="3">
    <source>
        <dbReference type="ARBA" id="ARBA00022692"/>
    </source>
</evidence>
<feature type="transmembrane region" description="Helical" evidence="6">
    <location>
        <begin position="15"/>
        <end position="35"/>
    </location>
</feature>
<organism evidence="8 9">
    <name type="scientific">Lactuca virosa</name>
    <dbReference type="NCBI Taxonomy" id="75947"/>
    <lineage>
        <taxon>Eukaryota</taxon>
        <taxon>Viridiplantae</taxon>
        <taxon>Streptophyta</taxon>
        <taxon>Embryophyta</taxon>
        <taxon>Tracheophyta</taxon>
        <taxon>Spermatophyta</taxon>
        <taxon>Magnoliopsida</taxon>
        <taxon>eudicotyledons</taxon>
        <taxon>Gunneridae</taxon>
        <taxon>Pentapetalae</taxon>
        <taxon>asterids</taxon>
        <taxon>campanulids</taxon>
        <taxon>Asterales</taxon>
        <taxon>Asteraceae</taxon>
        <taxon>Cichorioideae</taxon>
        <taxon>Cichorieae</taxon>
        <taxon>Lactucinae</taxon>
        <taxon>Lactuca</taxon>
    </lineage>
</organism>
<evidence type="ECO:0000256" key="6">
    <source>
        <dbReference type="SAM" id="Phobius"/>
    </source>
</evidence>
<keyword evidence="9" id="KW-1185">Reference proteome</keyword>
<dbReference type="GO" id="GO:0016020">
    <property type="term" value="C:membrane"/>
    <property type="evidence" value="ECO:0007669"/>
    <property type="project" value="UniProtKB-SubCell"/>
</dbReference>
<comment type="subcellular location">
    <subcellularLocation>
        <location evidence="1">Membrane</location>
        <topology evidence="1">Multi-pass membrane protein</topology>
    </subcellularLocation>
</comment>
<dbReference type="Gene3D" id="1.20.120.1630">
    <property type="match status" value="1"/>
</dbReference>
<dbReference type="InterPro" id="IPR001104">
    <property type="entry name" value="3-oxo-5_a-steroid_4-DH_C"/>
</dbReference>
<protein>
    <recommendedName>
        <fullName evidence="7">3-oxo-5-alpha-steroid 4-dehydrogenase C-terminal domain-containing protein</fullName>
    </recommendedName>
</protein>
<evidence type="ECO:0000256" key="2">
    <source>
        <dbReference type="ARBA" id="ARBA00007742"/>
    </source>
</evidence>
<name>A0AAU9NKN0_9ASTR</name>
<dbReference type="GO" id="GO:0006629">
    <property type="term" value="P:lipid metabolic process"/>
    <property type="evidence" value="ECO:0007669"/>
    <property type="project" value="InterPro"/>
</dbReference>
<keyword evidence="5 6" id="KW-0472">Membrane</keyword>
<feature type="transmembrane region" description="Helical" evidence="6">
    <location>
        <begin position="95"/>
        <end position="116"/>
    </location>
</feature>
<feature type="transmembrane region" description="Helical" evidence="6">
    <location>
        <begin position="128"/>
        <end position="147"/>
    </location>
</feature>
<dbReference type="AlphaFoldDB" id="A0AAU9NKN0"/>
<sequence length="269" mass="30448">MTILLFQTLLYPPPSSFFVTVMSILSCLSLTNGGYMETKGKHMQYSKFFNVAALKKDKVQETMVGSRNGMLLVYTPAFLVGLASFTIFGNLDLRFIMLILVLTIHFLKRVLEVLFVHKYSGSMALETAITICSSYTISTGTMIYAQYLSQEHNELTIDLKYVGIVLFIIGIVGNFYHHHILSNLRTKGNREYKIPRGGLFDLVICPHYLFEIIEFIGVSCIAQTTYALAFTLGTVFYLTGRSYATREWYLLKFGEKFGSGVKALIPYVF</sequence>
<feature type="transmembrane region" description="Helical" evidence="6">
    <location>
        <begin position="159"/>
        <end position="177"/>
    </location>
</feature>
<dbReference type="Pfam" id="PF02544">
    <property type="entry name" value="Steroid_dh"/>
    <property type="match status" value="1"/>
</dbReference>